<dbReference type="GO" id="GO:0005507">
    <property type="term" value="F:copper ion binding"/>
    <property type="evidence" value="ECO:0007669"/>
    <property type="project" value="InterPro"/>
</dbReference>
<evidence type="ECO:0000313" key="20">
    <source>
        <dbReference type="Proteomes" id="UP000186040"/>
    </source>
</evidence>
<dbReference type="PROSITE" id="PS00078">
    <property type="entry name" value="COX2"/>
    <property type="match status" value="1"/>
</dbReference>
<dbReference type="GO" id="GO:0005886">
    <property type="term" value="C:plasma membrane"/>
    <property type="evidence" value="ECO:0007669"/>
    <property type="project" value="UniProtKB-SubCell"/>
</dbReference>
<keyword evidence="11 16" id="KW-0472">Membrane</keyword>
<evidence type="ECO:0000256" key="15">
    <source>
        <dbReference type="RuleBase" id="RU004024"/>
    </source>
</evidence>
<keyword evidence="6 15" id="KW-0479">Metal-binding</keyword>
<dbReference type="Pfam" id="PF00116">
    <property type="entry name" value="COX2"/>
    <property type="match status" value="1"/>
</dbReference>
<proteinExistence type="inferred from homology"/>
<dbReference type="PRINTS" id="PR01166">
    <property type="entry name" value="CYCOXIDASEII"/>
</dbReference>
<dbReference type="PROSITE" id="PS51257">
    <property type="entry name" value="PROKAR_LIPOPROTEIN"/>
    <property type="match status" value="1"/>
</dbReference>
<dbReference type="Proteomes" id="UP000186040">
    <property type="component" value="Unassembled WGS sequence"/>
</dbReference>
<dbReference type="STRING" id="1193682.BJP25_07210"/>
<evidence type="ECO:0000256" key="2">
    <source>
        <dbReference type="ARBA" id="ARBA00007866"/>
    </source>
</evidence>
<evidence type="ECO:0000256" key="5">
    <source>
        <dbReference type="ARBA" id="ARBA00022692"/>
    </source>
</evidence>
<dbReference type="InterPro" id="IPR001505">
    <property type="entry name" value="Copper_CuA"/>
</dbReference>
<dbReference type="SUPFAM" id="SSF49503">
    <property type="entry name" value="Cupredoxins"/>
    <property type="match status" value="1"/>
</dbReference>
<dbReference type="AlphaFoldDB" id="A0A1Q9LTH0"/>
<feature type="domain" description="Cytochrome oxidase subunit II copper A binding" evidence="17">
    <location>
        <begin position="117"/>
        <end position="257"/>
    </location>
</feature>
<name>A0A1Q9LTH0_9PSEU</name>
<dbReference type="InterPro" id="IPR045187">
    <property type="entry name" value="CcO_II"/>
</dbReference>
<feature type="transmembrane region" description="Helical" evidence="16">
    <location>
        <begin position="87"/>
        <end position="105"/>
    </location>
</feature>
<keyword evidence="3 14" id="KW-0813">Transport</keyword>
<dbReference type="SUPFAM" id="SSF81464">
    <property type="entry name" value="Cytochrome c oxidase subunit II-like, transmembrane region"/>
    <property type="match status" value="1"/>
</dbReference>
<keyword evidence="10 15" id="KW-0186">Copper</keyword>
<evidence type="ECO:0000256" key="13">
    <source>
        <dbReference type="ARBA" id="ARBA00047816"/>
    </source>
</evidence>
<gene>
    <name evidence="19" type="ORF">BJP25_07210</name>
</gene>
<evidence type="ECO:0000313" key="19">
    <source>
        <dbReference type="EMBL" id="OLR95301.1"/>
    </source>
</evidence>
<evidence type="ECO:0000256" key="7">
    <source>
        <dbReference type="ARBA" id="ARBA00022967"/>
    </source>
</evidence>
<evidence type="ECO:0000256" key="10">
    <source>
        <dbReference type="ARBA" id="ARBA00023008"/>
    </source>
</evidence>
<keyword evidence="20" id="KW-1185">Reference proteome</keyword>
<comment type="function">
    <text evidence="12 15">Subunits I and II form the functional core of the enzyme complex. Electrons originating in cytochrome c are transferred via heme a and Cu(A) to the binuclear center formed by heme a3 and Cu(B).</text>
</comment>
<evidence type="ECO:0000256" key="6">
    <source>
        <dbReference type="ARBA" id="ARBA00022723"/>
    </source>
</evidence>
<dbReference type="Pfam" id="PF02790">
    <property type="entry name" value="COX2_TM"/>
    <property type="match status" value="1"/>
</dbReference>
<feature type="domain" description="Cytochrome oxidase subunit II transmembrane region profile" evidence="18">
    <location>
        <begin position="18"/>
        <end position="115"/>
    </location>
</feature>
<comment type="caution">
    <text evidence="19">The sequence shown here is derived from an EMBL/GenBank/DDBJ whole genome shotgun (WGS) entry which is preliminary data.</text>
</comment>
<keyword evidence="4 14" id="KW-0679">Respiratory chain</keyword>
<dbReference type="GO" id="GO:0042773">
    <property type="term" value="P:ATP synthesis coupled electron transport"/>
    <property type="evidence" value="ECO:0007669"/>
    <property type="project" value="TreeGrafter"/>
</dbReference>
<evidence type="ECO:0000256" key="16">
    <source>
        <dbReference type="SAM" id="Phobius"/>
    </source>
</evidence>
<dbReference type="Gene3D" id="1.10.287.90">
    <property type="match status" value="1"/>
</dbReference>
<dbReference type="InterPro" id="IPR036257">
    <property type="entry name" value="Cyt_c_oxidase_su2_TM_sf"/>
</dbReference>
<evidence type="ECO:0000256" key="14">
    <source>
        <dbReference type="RuleBase" id="RU000456"/>
    </source>
</evidence>
<dbReference type="PROSITE" id="PS50857">
    <property type="entry name" value="COX2_CUA"/>
    <property type="match status" value="1"/>
</dbReference>
<dbReference type="EC" id="7.1.1.9" evidence="15"/>
<evidence type="ECO:0000256" key="9">
    <source>
        <dbReference type="ARBA" id="ARBA00022989"/>
    </source>
</evidence>
<protein>
    <recommendedName>
        <fullName evidence="15">Cytochrome c oxidase subunit 2</fullName>
        <ecNumber evidence="15">7.1.1.9</ecNumber>
    </recommendedName>
</protein>
<keyword evidence="7" id="KW-1278">Translocase</keyword>
<dbReference type="InterPro" id="IPR008972">
    <property type="entry name" value="Cupredoxin"/>
</dbReference>
<dbReference type="GO" id="GO:0004129">
    <property type="term" value="F:cytochrome-c oxidase activity"/>
    <property type="evidence" value="ECO:0007669"/>
    <property type="project" value="UniProtKB-EC"/>
</dbReference>
<evidence type="ECO:0000256" key="12">
    <source>
        <dbReference type="ARBA" id="ARBA00024688"/>
    </source>
</evidence>
<comment type="cofactor">
    <cofactor evidence="15">
        <name>Cu cation</name>
        <dbReference type="ChEBI" id="CHEBI:23378"/>
    </cofactor>
    <text evidence="15">Binds a copper A center.</text>
</comment>
<evidence type="ECO:0000256" key="4">
    <source>
        <dbReference type="ARBA" id="ARBA00022660"/>
    </source>
</evidence>
<dbReference type="PANTHER" id="PTHR22888">
    <property type="entry name" value="CYTOCHROME C OXIDASE, SUBUNIT II"/>
    <property type="match status" value="1"/>
</dbReference>
<sequence>MAKVAGLMALVVLGASGCSTNEVLRFGWPEGVTPQADAMREFWTWSVIAALVIGVITWALILWPVVAHRKRGDALPKQFQYNHFLELIYTGIPVVIVVVLFYFTATTQNYIQEEKSDPDVTVDVLAFQWNWQFDYAAIKDPASGQTRQWAQDDPQRIKTVGSSAEIPLLVLPTERTIQYNLRSRDVIHSFFVPEFLFKRDVFPHPEKNEQDSTFQNSIDKPGSFVGRCAELCGTYHSGMNFEVRALPGDLFDKYVDLREQTNKQTGKAYTAAEALSELNCGELCTPTAVTTTPFNTDRTLRTASN</sequence>
<reference evidence="19 20" key="1">
    <citation type="submission" date="2016-10" db="EMBL/GenBank/DDBJ databases">
        <title>The Draft Genome Sequence of Actinokineospora bangkokensis 44EHWT reveals the biosynthetic pathway of antifungal compounds Thailandins with unusual extender unit butylmalonyl-CoA.</title>
        <authorList>
            <person name="Greule A."/>
            <person name="Intra B."/>
            <person name="Flemming S."/>
            <person name="Rommel M.G."/>
            <person name="Panbangred W."/>
            <person name="Bechthold A."/>
        </authorList>
    </citation>
    <scope>NUCLEOTIDE SEQUENCE [LARGE SCALE GENOMIC DNA]</scope>
    <source>
        <strain evidence="19 20">44EHW</strain>
    </source>
</reference>
<dbReference type="OrthoDB" id="9781261at2"/>
<dbReference type="PANTHER" id="PTHR22888:SF9">
    <property type="entry name" value="CYTOCHROME C OXIDASE SUBUNIT 2"/>
    <property type="match status" value="1"/>
</dbReference>
<evidence type="ECO:0000256" key="11">
    <source>
        <dbReference type="ARBA" id="ARBA00023136"/>
    </source>
</evidence>
<dbReference type="EMBL" id="MKQR01000003">
    <property type="protein sequence ID" value="OLR95301.1"/>
    <property type="molecule type" value="Genomic_DNA"/>
</dbReference>
<evidence type="ECO:0000256" key="3">
    <source>
        <dbReference type="ARBA" id="ARBA00022448"/>
    </source>
</evidence>
<keyword evidence="5 14" id="KW-0812">Transmembrane</keyword>
<keyword evidence="9 16" id="KW-1133">Transmembrane helix</keyword>
<evidence type="ECO:0000259" key="18">
    <source>
        <dbReference type="PROSITE" id="PS50999"/>
    </source>
</evidence>
<keyword evidence="8 14" id="KW-0249">Electron transport</keyword>
<comment type="subcellular location">
    <subcellularLocation>
        <location evidence="14">Cell membrane</location>
        <topology evidence="14">Multi-pass membrane protein</topology>
    </subcellularLocation>
    <subcellularLocation>
        <location evidence="1">Membrane</location>
        <topology evidence="1">Multi-pass membrane protein</topology>
    </subcellularLocation>
</comment>
<evidence type="ECO:0000256" key="8">
    <source>
        <dbReference type="ARBA" id="ARBA00022982"/>
    </source>
</evidence>
<dbReference type="InterPro" id="IPR002429">
    <property type="entry name" value="CcO_II-like_C"/>
</dbReference>
<evidence type="ECO:0000256" key="1">
    <source>
        <dbReference type="ARBA" id="ARBA00004141"/>
    </source>
</evidence>
<organism evidence="19 20">
    <name type="scientific">Actinokineospora bangkokensis</name>
    <dbReference type="NCBI Taxonomy" id="1193682"/>
    <lineage>
        <taxon>Bacteria</taxon>
        <taxon>Bacillati</taxon>
        <taxon>Actinomycetota</taxon>
        <taxon>Actinomycetes</taxon>
        <taxon>Pseudonocardiales</taxon>
        <taxon>Pseudonocardiaceae</taxon>
        <taxon>Actinokineospora</taxon>
    </lineage>
</organism>
<comment type="catalytic activity">
    <reaction evidence="13 15">
        <text>4 Fe(II)-[cytochrome c] + O2 + 8 H(+)(in) = 4 Fe(III)-[cytochrome c] + 2 H2O + 4 H(+)(out)</text>
        <dbReference type="Rhea" id="RHEA:11436"/>
        <dbReference type="Rhea" id="RHEA-COMP:10350"/>
        <dbReference type="Rhea" id="RHEA-COMP:14399"/>
        <dbReference type="ChEBI" id="CHEBI:15377"/>
        <dbReference type="ChEBI" id="CHEBI:15378"/>
        <dbReference type="ChEBI" id="CHEBI:15379"/>
        <dbReference type="ChEBI" id="CHEBI:29033"/>
        <dbReference type="ChEBI" id="CHEBI:29034"/>
        <dbReference type="EC" id="7.1.1.9"/>
    </reaction>
</comment>
<dbReference type="Gene3D" id="2.60.40.420">
    <property type="entry name" value="Cupredoxins - blue copper proteins"/>
    <property type="match status" value="1"/>
</dbReference>
<dbReference type="PROSITE" id="PS50999">
    <property type="entry name" value="COX2_TM"/>
    <property type="match status" value="1"/>
</dbReference>
<accession>A0A1Q9LTH0</accession>
<dbReference type="InterPro" id="IPR011759">
    <property type="entry name" value="Cyt_c_oxidase_su2_TM_dom"/>
</dbReference>
<evidence type="ECO:0000259" key="17">
    <source>
        <dbReference type="PROSITE" id="PS50857"/>
    </source>
</evidence>
<comment type="similarity">
    <text evidence="2 14">Belongs to the cytochrome c oxidase subunit 2 family.</text>
</comment>
<feature type="transmembrane region" description="Helical" evidence="16">
    <location>
        <begin position="44"/>
        <end position="66"/>
    </location>
</feature>